<dbReference type="InterPro" id="IPR017853">
    <property type="entry name" value="GH"/>
</dbReference>
<dbReference type="Proteomes" id="UP000003532">
    <property type="component" value="Unassembled WGS sequence"/>
</dbReference>
<gene>
    <name evidence="3" type="ORF">LTSEINV_4543</name>
</gene>
<evidence type="ECO:0000256" key="2">
    <source>
        <dbReference type="RuleBase" id="RU003690"/>
    </source>
</evidence>
<evidence type="ECO:0000313" key="4">
    <source>
        <dbReference type="Proteomes" id="UP000003532"/>
    </source>
</evidence>
<dbReference type="PROSITE" id="PS00653">
    <property type="entry name" value="GLYCOSYL_HYDROL_F1_2"/>
    <property type="match status" value="1"/>
</dbReference>
<dbReference type="GO" id="GO:0008422">
    <property type="term" value="F:beta-glucosidase activity"/>
    <property type="evidence" value="ECO:0007669"/>
    <property type="project" value="TreeGrafter"/>
</dbReference>
<accession>G5NHT7</accession>
<comment type="caution">
    <text evidence="3">The sequence shown here is derived from an EMBL/GenBank/DDBJ whole genome shotgun (WGS) entry which is preliminary data.</text>
</comment>
<comment type="similarity">
    <text evidence="2">Belongs to the glycosyl hydrolase 1 family.</text>
</comment>
<dbReference type="Gene3D" id="3.20.20.80">
    <property type="entry name" value="Glycosidases"/>
    <property type="match status" value="1"/>
</dbReference>
<keyword evidence="1" id="KW-0326">Glycosidase</keyword>
<dbReference type="PANTHER" id="PTHR10353:SF122">
    <property type="entry name" value="6-PHOSPHO-BETA-GLUCOSIDASE ASCB-RELATED"/>
    <property type="match status" value="1"/>
</dbReference>
<feature type="non-terminal residue" evidence="3">
    <location>
        <position position="196"/>
    </location>
</feature>
<evidence type="ECO:0000256" key="1">
    <source>
        <dbReference type="ARBA" id="ARBA00023295"/>
    </source>
</evidence>
<keyword evidence="1" id="KW-0378">Hydrolase</keyword>
<evidence type="ECO:0000313" key="3">
    <source>
        <dbReference type="EMBL" id="EHC52674.1"/>
    </source>
</evidence>
<reference evidence="3 4" key="1">
    <citation type="journal article" date="2011" name="BMC Genomics">
        <title>Genome sequencing reveals diversification of virulence factor content and possible host adaptation in distinct subpopulations of Salmonella enterica.</title>
        <authorList>
            <person name="den Bakker H.C."/>
            <person name="Moreno Switt A.I."/>
            <person name="Govoni G."/>
            <person name="Cummings C.A."/>
            <person name="Ranieri M.L."/>
            <person name="Degoricija L."/>
            <person name="Hoelzer K."/>
            <person name="Rodriguez-Rivera L.D."/>
            <person name="Brown S."/>
            <person name="Bolchacova E."/>
            <person name="Furtado M.R."/>
            <person name="Wiedmann M."/>
        </authorList>
    </citation>
    <scope>NUCLEOTIDE SEQUENCE [LARGE SCALE GENOMIC DNA]</scope>
    <source>
        <strain evidence="3 4">R8-3668</strain>
    </source>
</reference>
<dbReference type="InterPro" id="IPR033132">
    <property type="entry name" value="GH_1_N_CS"/>
</dbReference>
<proteinExistence type="inferred from homology"/>
<name>G5NHT7_SALET</name>
<protein>
    <submittedName>
        <fullName evidence="3">6-phospho-beta-glucosidase</fullName>
    </submittedName>
</protein>
<dbReference type="SUPFAM" id="SSF51445">
    <property type="entry name" value="(Trans)glycosidases"/>
    <property type="match status" value="1"/>
</dbReference>
<dbReference type="Pfam" id="PF00232">
    <property type="entry name" value="Glyco_hydro_1"/>
    <property type="match status" value="1"/>
</dbReference>
<sequence>MRKLTLPKDFLWGGAVAAHQVEGGWNKDGKGPSICDVLTGGAHGVPREITQNVVAGKYYPNHEAVDFYGHYKEDIRLFAEMGFKCFRTSIAWTRIFPNGDESQPNEAGLKFYDDMFDELLKYNIEPVITLSHFEMPLHLVQHYGGWTNRKVVDFFVRFAEVVFERYKHKVKYWMTFNEINNQRNWRAALAVKAARR</sequence>
<dbReference type="AlphaFoldDB" id="G5NHT7"/>
<dbReference type="PANTHER" id="PTHR10353">
    <property type="entry name" value="GLYCOSYL HYDROLASE"/>
    <property type="match status" value="1"/>
</dbReference>
<dbReference type="EMBL" id="AFCO01001489">
    <property type="protein sequence ID" value="EHC52674.1"/>
    <property type="molecule type" value="Genomic_DNA"/>
</dbReference>
<dbReference type="GO" id="GO:0005829">
    <property type="term" value="C:cytosol"/>
    <property type="evidence" value="ECO:0007669"/>
    <property type="project" value="TreeGrafter"/>
</dbReference>
<organism evidence="3 4">
    <name type="scientific">Salmonella enterica subsp. enterica serovar Inverness str. R8-3668</name>
    <dbReference type="NCBI Taxonomy" id="913075"/>
    <lineage>
        <taxon>Bacteria</taxon>
        <taxon>Pseudomonadati</taxon>
        <taxon>Pseudomonadota</taxon>
        <taxon>Gammaproteobacteria</taxon>
        <taxon>Enterobacterales</taxon>
        <taxon>Enterobacteriaceae</taxon>
        <taxon>Salmonella</taxon>
    </lineage>
</organism>
<dbReference type="InterPro" id="IPR001360">
    <property type="entry name" value="Glyco_hydro_1"/>
</dbReference>
<dbReference type="GO" id="GO:0016052">
    <property type="term" value="P:carbohydrate catabolic process"/>
    <property type="evidence" value="ECO:0007669"/>
    <property type="project" value="TreeGrafter"/>
</dbReference>